<evidence type="ECO:0000313" key="2">
    <source>
        <dbReference type="EMBL" id="CEM17860.1"/>
    </source>
</evidence>
<accession>A0A0G4FU80</accession>
<proteinExistence type="predicted"/>
<evidence type="ECO:0000256" key="1">
    <source>
        <dbReference type="SAM" id="MobiDB-lite"/>
    </source>
</evidence>
<dbReference type="EMBL" id="CDMY01000498">
    <property type="protein sequence ID" value="CEM17860.1"/>
    <property type="molecule type" value="Genomic_DNA"/>
</dbReference>
<evidence type="ECO:0000313" key="3">
    <source>
        <dbReference type="Proteomes" id="UP000041254"/>
    </source>
</evidence>
<sequence>MERSSGRYEMHREPPPPHTSSHDSPPSFQQPPRLPMQAEMLLLSVSRRDLNTTLTLLTHLKDQVASPAPLTPPATGQSDVDKTAVVPLLLLLGNPELHWLEECFPGSCALLLGAASKCIIDNDRHGTSRSSRKGAASVYRDFLTHALPHLVDLAAAQSTQSALGNDAPAVRFLLRFMSLIVDTALDFPAIVLPVTHRLLSLGTSAGFLASSDHFGMHCDAITSIMAAAVKASHDKGGEAAMWRMAVSVGHAVVRDFRTVWMCEPSVPLLLSYGKESDSSADPQRSHRSPLDGLCTFLEQLDDKTRHKTQQRNAASRACSDLCFELAAALQRPTMDGSAEDTAVDEITTLLVSFGRVGGPPALSKSREAMVATACRWIEEMARVEETAMGAEAMRRLAVAFVSVSRLGVEVDRDKHAATPRVDCVGSVGIRAMRRLLMPPEVIPETDQDVDKRLPIIATWRKSCVFGALPRFTPLLAAAAMSDPKWAEALDNLAKNWSDAHVSRPTQMRHEALRFLPTLLFYILSDVAKSVLSTAGPSAASSTAALLHLVSALGWLEAFRKACRPTLDTLEYRALLSTIFSALLEDSETTARALSNMLREAVTAIDVHAAESHTVSSLFRLQFLLDLLTSAAVDRVYGQGTRRQLTTLLRSPEMAAALTPIVWEGLTLFPRLSSQPRDQQPYPEGFSEWPAGPPAVRARLSSLCEKSHTLMRLMAANQHDPNTSTWASSYACVALSGVALMPHLAGTVAATLAAISGEAHDRNDVSMQVETVTCLLDQVDALAKRSMVESHLAGRHDPAALLLKTALAFCRYLLPGSATRLLPIFHTFLCDNPSLKAAFVEAVLSQFPYILRGPVISWYNSRGKGSDAGPPALPSADSVVHSRERRERAQMRVKPRNGAGDDGRVPVDVRPLARMVWETGVLWGGRLARARL</sequence>
<reference evidence="2 3" key="1">
    <citation type="submission" date="2014-11" db="EMBL/GenBank/DDBJ databases">
        <authorList>
            <person name="Zhu J."/>
            <person name="Qi W."/>
            <person name="Song R."/>
        </authorList>
    </citation>
    <scope>NUCLEOTIDE SEQUENCE [LARGE SCALE GENOMIC DNA]</scope>
</reference>
<dbReference type="Proteomes" id="UP000041254">
    <property type="component" value="Unassembled WGS sequence"/>
</dbReference>
<feature type="region of interest" description="Disordered" evidence="1">
    <location>
        <begin position="1"/>
        <end position="32"/>
    </location>
</feature>
<feature type="compositionally biased region" description="Basic and acidic residues" evidence="1">
    <location>
        <begin position="1"/>
        <end position="15"/>
    </location>
</feature>
<gene>
    <name evidence="2" type="ORF">Vbra_2577</name>
</gene>
<dbReference type="InParanoid" id="A0A0G4FU80"/>
<feature type="region of interest" description="Disordered" evidence="1">
    <location>
        <begin position="866"/>
        <end position="903"/>
    </location>
</feature>
<organism evidence="2 3">
    <name type="scientific">Vitrella brassicaformis (strain CCMP3155)</name>
    <dbReference type="NCBI Taxonomy" id="1169540"/>
    <lineage>
        <taxon>Eukaryota</taxon>
        <taxon>Sar</taxon>
        <taxon>Alveolata</taxon>
        <taxon>Colpodellida</taxon>
        <taxon>Vitrellaceae</taxon>
        <taxon>Vitrella</taxon>
    </lineage>
</organism>
<name>A0A0G4FU80_VITBC</name>
<dbReference type="VEuPathDB" id="CryptoDB:Vbra_2577"/>
<feature type="compositionally biased region" description="Basic and acidic residues" evidence="1">
    <location>
        <begin position="879"/>
        <end position="889"/>
    </location>
</feature>
<keyword evidence="3" id="KW-1185">Reference proteome</keyword>
<dbReference type="AlphaFoldDB" id="A0A0G4FU80"/>
<protein>
    <submittedName>
        <fullName evidence="2">Uncharacterized protein</fullName>
    </submittedName>
</protein>